<evidence type="ECO:0000313" key="6">
    <source>
        <dbReference type="Proteomes" id="UP000199055"/>
    </source>
</evidence>
<dbReference type="GO" id="GO:0017000">
    <property type="term" value="P:antibiotic biosynthetic process"/>
    <property type="evidence" value="ECO:0007669"/>
    <property type="project" value="UniProtKB-ARBA"/>
</dbReference>
<dbReference type="InterPro" id="IPR010071">
    <property type="entry name" value="AA_adenyl_dom"/>
</dbReference>
<dbReference type="Gene3D" id="3.30.559.30">
    <property type="entry name" value="Nonribosomal peptide synthetase, condensation domain"/>
    <property type="match status" value="1"/>
</dbReference>
<dbReference type="InterPro" id="IPR025110">
    <property type="entry name" value="AMP-bd_C"/>
</dbReference>
<feature type="region of interest" description="Disordered" evidence="3">
    <location>
        <begin position="917"/>
        <end position="952"/>
    </location>
</feature>
<dbReference type="InterPro" id="IPR020459">
    <property type="entry name" value="AMP-binding"/>
</dbReference>
<sequence>MVSISEQDAFAALTPARRTVVHSGERIPDSDRKAPGAVCHALSVRLADGLPADGPQVLARRFADRAAALLPAAGTAAAFRGAARLWTERVPCRSDESAAQRWRARELVRPVVAHRDAPVRGVLLHYADGVAELVVVAHRAALGAAALRGFVAELLGGAPPRADREACAARTAGGGRRYDAARHAADIAECHPGAQLDWGLGRPHDPDVPETALLPLPAGHPEGDTESWAAALGVVLARYEGVGRPVLAALVTDTDDGASVVPVEGVALVPVAVDGANTLGTLDKQVRAAVAAGPAWYTEELRREVEAAGGDPAGIAGAGLVFADLDPAADLPGAASAEYLPFQLPPFPVTVSVVRDAAGNRMLRCDFSPRKLSAGIADQFLRHVCRVHGVLLEVPDTPVSDVRLLDEDELDHLDALGRPGPAESFVPQRIDAAIAAIAASRPDAVAVRFEDHQVSYGELDGRADRLAHALRGLGVADGDRVGVCLERSAELIVTLLAVLKAGATYVPMDPAYPRDRLSYTTVDAGLATVVTDHAEFPGGDRVRVIGTAELAELAPARCDGPPSSTTGPDDPAYVIYTSGSTGRPKGVVVPHVNVLALMAATTGEFGLGEDDTWTLFHSSAFDFSVWEIWGCLLTGGRLVVVPYWVSRSPEDFHRLLSRERVSVLSQTPSAFAQLVEVERDGADPAPVRLVVFGGEGLDPRMLLPWFDRHPETGCRVVNMYGITETTVHVTAQTVTRAEALAGSKSVGRALPGWWVRVADPEGRPLPVGVAGEIYVGGAGVASYYLNKPELTGRRFLTDPRTGERMYRSGDKGRLLPDGRLEHLGRLDSQVKLRGFRIELDEIRSVLLDDPQVTAAAVLLNRADPDDPATAQLDAFVVMDGDDTAAVRQRAARFLPEYMVPSTITALDKMPLTTNGKLDTRKLPKPAPAAVARESAVPGRRAEGAGAGGADGGAAAPGDAFEAALLEVWQEVLGVPVGPDDNFFDLGGNSLLAMRVGAALRRRGDFTVAMRDLYLRPTVRQLAAGRVG</sequence>
<dbReference type="GO" id="GO:0005829">
    <property type="term" value="C:cytosol"/>
    <property type="evidence" value="ECO:0007669"/>
    <property type="project" value="TreeGrafter"/>
</dbReference>
<dbReference type="InterPro" id="IPR036736">
    <property type="entry name" value="ACP-like_sf"/>
</dbReference>
<dbReference type="InterPro" id="IPR009081">
    <property type="entry name" value="PP-bd_ACP"/>
</dbReference>
<dbReference type="Pfam" id="PF00501">
    <property type="entry name" value="AMP-binding"/>
    <property type="match status" value="1"/>
</dbReference>
<dbReference type="AlphaFoldDB" id="A0A1H9KNH8"/>
<dbReference type="CDD" id="cd17643">
    <property type="entry name" value="A_NRPS_Cytc1-like"/>
    <property type="match status" value="1"/>
</dbReference>
<dbReference type="EMBL" id="FOET01000026">
    <property type="protein sequence ID" value="SER00706.1"/>
    <property type="molecule type" value="Genomic_DNA"/>
</dbReference>
<dbReference type="Gene3D" id="3.40.50.12780">
    <property type="entry name" value="N-terminal domain of ligase-like"/>
    <property type="match status" value="1"/>
</dbReference>
<dbReference type="PANTHER" id="PTHR45527:SF1">
    <property type="entry name" value="FATTY ACID SYNTHASE"/>
    <property type="match status" value="1"/>
</dbReference>
<keyword evidence="2" id="KW-0597">Phosphoprotein</keyword>
<dbReference type="GO" id="GO:0043041">
    <property type="term" value="P:amino acid activation for nonribosomal peptide biosynthetic process"/>
    <property type="evidence" value="ECO:0007669"/>
    <property type="project" value="TreeGrafter"/>
</dbReference>
<evidence type="ECO:0000256" key="2">
    <source>
        <dbReference type="ARBA" id="ARBA00022553"/>
    </source>
</evidence>
<gene>
    <name evidence="5" type="ORF">SAMN05216481_12624</name>
</gene>
<feature type="domain" description="Carrier" evidence="4">
    <location>
        <begin position="955"/>
        <end position="1027"/>
    </location>
</feature>
<dbReference type="PRINTS" id="PR00154">
    <property type="entry name" value="AMPBINDING"/>
</dbReference>
<dbReference type="Gene3D" id="1.10.1200.10">
    <property type="entry name" value="ACP-like"/>
    <property type="match status" value="1"/>
</dbReference>
<dbReference type="PANTHER" id="PTHR45527">
    <property type="entry name" value="NONRIBOSOMAL PEPTIDE SYNTHETASE"/>
    <property type="match status" value="1"/>
</dbReference>
<proteinExistence type="predicted"/>
<dbReference type="SUPFAM" id="SSF52777">
    <property type="entry name" value="CoA-dependent acyltransferases"/>
    <property type="match status" value="1"/>
</dbReference>
<dbReference type="InterPro" id="IPR000873">
    <property type="entry name" value="AMP-dep_synth/lig_dom"/>
</dbReference>
<protein>
    <submittedName>
        <fullName evidence="5">Amino acid adenylation domain-containing protein</fullName>
    </submittedName>
</protein>
<dbReference type="Gene3D" id="3.30.300.30">
    <property type="match status" value="1"/>
</dbReference>
<dbReference type="InterPro" id="IPR020845">
    <property type="entry name" value="AMP-binding_CS"/>
</dbReference>
<dbReference type="GO" id="GO:0031177">
    <property type="term" value="F:phosphopantetheine binding"/>
    <property type="evidence" value="ECO:0007669"/>
    <property type="project" value="InterPro"/>
</dbReference>
<dbReference type="FunFam" id="3.40.50.12780:FF:000012">
    <property type="entry name" value="Non-ribosomal peptide synthetase"/>
    <property type="match status" value="1"/>
</dbReference>
<dbReference type="InterPro" id="IPR045851">
    <property type="entry name" value="AMP-bd_C_sf"/>
</dbReference>
<dbReference type="SUPFAM" id="SSF56801">
    <property type="entry name" value="Acetyl-CoA synthetase-like"/>
    <property type="match status" value="1"/>
</dbReference>
<evidence type="ECO:0000313" key="5">
    <source>
        <dbReference type="EMBL" id="SER00706.1"/>
    </source>
</evidence>
<dbReference type="PROSITE" id="PS00455">
    <property type="entry name" value="AMP_BINDING"/>
    <property type="match status" value="1"/>
</dbReference>
<evidence type="ECO:0000256" key="3">
    <source>
        <dbReference type="SAM" id="MobiDB-lite"/>
    </source>
</evidence>
<dbReference type="SUPFAM" id="SSF47336">
    <property type="entry name" value="ACP-like"/>
    <property type="match status" value="1"/>
</dbReference>
<accession>A0A1H9KNH8</accession>
<name>A0A1H9KNH8_9ACTN</name>
<reference evidence="6" key="1">
    <citation type="submission" date="2016-10" db="EMBL/GenBank/DDBJ databases">
        <authorList>
            <person name="Varghese N."/>
            <person name="Submissions S."/>
        </authorList>
    </citation>
    <scope>NUCLEOTIDE SEQUENCE [LARGE SCALE GENOMIC DNA]</scope>
    <source>
        <strain evidence="6">CGMCC 4.3519</strain>
    </source>
</reference>
<dbReference type="PROSITE" id="PS00012">
    <property type="entry name" value="PHOSPHOPANTETHEINE"/>
    <property type="match status" value="1"/>
</dbReference>
<dbReference type="Pfam" id="PF13193">
    <property type="entry name" value="AMP-binding_C"/>
    <property type="match status" value="1"/>
</dbReference>
<dbReference type="FunFam" id="3.40.50.980:FF:000001">
    <property type="entry name" value="Non-ribosomal peptide synthetase"/>
    <property type="match status" value="1"/>
</dbReference>
<evidence type="ECO:0000259" key="4">
    <source>
        <dbReference type="PROSITE" id="PS50075"/>
    </source>
</evidence>
<evidence type="ECO:0000256" key="1">
    <source>
        <dbReference type="ARBA" id="ARBA00022450"/>
    </source>
</evidence>
<dbReference type="STRING" id="403935.SAMN05216481_12624"/>
<dbReference type="Proteomes" id="UP000199055">
    <property type="component" value="Unassembled WGS sequence"/>
</dbReference>
<dbReference type="InterPro" id="IPR020806">
    <property type="entry name" value="PKS_PP-bd"/>
</dbReference>
<keyword evidence="1" id="KW-0596">Phosphopantetheine</keyword>
<dbReference type="PROSITE" id="PS50075">
    <property type="entry name" value="CARRIER"/>
    <property type="match status" value="1"/>
</dbReference>
<dbReference type="Pfam" id="PF00550">
    <property type="entry name" value="PP-binding"/>
    <property type="match status" value="1"/>
</dbReference>
<dbReference type="SMART" id="SM00823">
    <property type="entry name" value="PKS_PP"/>
    <property type="match status" value="1"/>
</dbReference>
<dbReference type="InterPro" id="IPR006162">
    <property type="entry name" value="Ppantetheine_attach_site"/>
</dbReference>
<keyword evidence="6" id="KW-1185">Reference proteome</keyword>
<dbReference type="NCBIfam" id="TIGR01733">
    <property type="entry name" value="AA-adenyl-dom"/>
    <property type="match status" value="1"/>
</dbReference>
<dbReference type="InterPro" id="IPR042099">
    <property type="entry name" value="ANL_N_sf"/>
</dbReference>
<organism evidence="5 6">
    <name type="scientific">Streptomyces radiopugnans</name>
    <dbReference type="NCBI Taxonomy" id="403935"/>
    <lineage>
        <taxon>Bacteria</taxon>
        <taxon>Bacillati</taxon>
        <taxon>Actinomycetota</taxon>
        <taxon>Actinomycetes</taxon>
        <taxon>Kitasatosporales</taxon>
        <taxon>Streptomycetaceae</taxon>
        <taxon>Streptomyces</taxon>
    </lineage>
</organism>
<dbReference type="GO" id="GO:0044550">
    <property type="term" value="P:secondary metabolite biosynthetic process"/>
    <property type="evidence" value="ECO:0007669"/>
    <property type="project" value="TreeGrafter"/>
</dbReference>